<feature type="compositionally biased region" description="Basic and acidic residues" evidence="8">
    <location>
        <begin position="503"/>
        <end position="515"/>
    </location>
</feature>
<comment type="subcellular location">
    <subcellularLocation>
        <location evidence="1 7">Nucleus</location>
        <location evidence="1 7">Nucleolus</location>
    </subcellularLocation>
</comment>
<dbReference type="STRING" id="218851.A0A2G5F1G6"/>
<dbReference type="PANTHER" id="PTHR17039">
    <property type="entry name" value="U3 SMALL NUCLEOLAR RIBONUCLEOPROTEIN PROTEIN MPP10"/>
    <property type="match status" value="1"/>
</dbReference>
<feature type="region of interest" description="Disordered" evidence="8">
    <location>
        <begin position="193"/>
        <end position="339"/>
    </location>
</feature>
<keyword evidence="2 7" id="KW-0690">Ribosome biogenesis</keyword>
<gene>
    <name evidence="9" type="ORF">AQUCO_00200098v1</name>
</gene>
<keyword evidence="3 7" id="KW-0698">rRNA processing</keyword>
<feature type="region of interest" description="Disordered" evidence="8">
    <location>
        <begin position="384"/>
        <end position="404"/>
    </location>
</feature>
<keyword evidence="5 7" id="KW-0687">Ribonucleoprotein</keyword>
<evidence type="ECO:0000256" key="5">
    <source>
        <dbReference type="ARBA" id="ARBA00023274"/>
    </source>
</evidence>
<dbReference type="GO" id="GO:0034457">
    <property type="term" value="C:Mpp10 complex"/>
    <property type="evidence" value="ECO:0007669"/>
    <property type="project" value="UniProtKB-UniRule"/>
</dbReference>
<proteinExistence type="inferred from homology"/>
<dbReference type="GO" id="GO:0006364">
    <property type="term" value="P:rRNA processing"/>
    <property type="evidence" value="ECO:0007669"/>
    <property type="project" value="UniProtKB-KW"/>
</dbReference>
<dbReference type="InterPro" id="IPR012173">
    <property type="entry name" value="Mpp10"/>
</dbReference>
<comment type="similarity">
    <text evidence="6 7">Belongs to the MPP10 family.</text>
</comment>
<reference evidence="9 10" key="1">
    <citation type="submission" date="2017-09" db="EMBL/GenBank/DDBJ databases">
        <title>WGS assembly of Aquilegia coerulea Goldsmith.</title>
        <authorList>
            <person name="Hodges S."/>
            <person name="Kramer E."/>
            <person name="Nordborg M."/>
            <person name="Tomkins J."/>
            <person name="Borevitz J."/>
            <person name="Derieg N."/>
            <person name="Yan J."/>
            <person name="Mihaltcheva S."/>
            <person name="Hayes R.D."/>
            <person name="Rokhsar D."/>
        </authorList>
    </citation>
    <scope>NUCLEOTIDE SEQUENCE [LARGE SCALE GENOMIC DNA]</scope>
    <source>
        <strain evidence="10">cv. Goldsmith</strain>
    </source>
</reference>
<feature type="compositionally biased region" description="Basic and acidic residues" evidence="8">
    <location>
        <begin position="244"/>
        <end position="256"/>
    </location>
</feature>
<dbReference type="PIRSF" id="PIRSF017300">
    <property type="entry name" value="snoRNP_Mpp10"/>
    <property type="match status" value="1"/>
</dbReference>
<feature type="compositionally biased region" description="Acidic residues" evidence="8">
    <location>
        <begin position="139"/>
        <end position="176"/>
    </location>
</feature>
<dbReference type="EMBL" id="KZ305019">
    <property type="protein sequence ID" value="PIA61865.1"/>
    <property type="molecule type" value="Genomic_DNA"/>
</dbReference>
<keyword evidence="10" id="KW-1185">Reference proteome</keyword>
<dbReference type="PANTHER" id="PTHR17039:SF0">
    <property type="entry name" value="U3 SMALL NUCLEOLAR RIBONUCLEOPROTEIN PROTEIN MPP10"/>
    <property type="match status" value="1"/>
</dbReference>
<name>A0A2G5F1G6_AQUCA</name>
<evidence type="ECO:0000256" key="7">
    <source>
        <dbReference type="PIRNR" id="PIRNR017300"/>
    </source>
</evidence>
<dbReference type="GO" id="GO:0032040">
    <property type="term" value="C:small-subunit processome"/>
    <property type="evidence" value="ECO:0007669"/>
    <property type="project" value="TreeGrafter"/>
</dbReference>
<feature type="compositionally biased region" description="Basic and acidic residues" evidence="8">
    <location>
        <begin position="291"/>
        <end position="327"/>
    </location>
</feature>
<evidence type="ECO:0000256" key="4">
    <source>
        <dbReference type="ARBA" id="ARBA00023242"/>
    </source>
</evidence>
<feature type="compositionally biased region" description="Acidic residues" evidence="8">
    <location>
        <begin position="281"/>
        <end position="290"/>
    </location>
</feature>
<feature type="region of interest" description="Disordered" evidence="8">
    <location>
        <begin position="498"/>
        <end position="561"/>
    </location>
</feature>
<evidence type="ECO:0000313" key="10">
    <source>
        <dbReference type="Proteomes" id="UP000230069"/>
    </source>
</evidence>
<dbReference type="Proteomes" id="UP000230069">
    <property type="component" value="Unassembled WGS sequence"/>
</dbReference>
<evidence type="ECO:0000313" key="9">
    <source>
        <dbReference type="EMBL" id="PIA61865.1"/>
    </source>
</evidence>
<comment type="function">
    <text evidence="7">Involved in nucleolar processing of pre-18S ribosomal RNA.</text>
</comment>
<dbReference type="FunCoup" id="A0A2G5F1G6">
    <property type="interactions" value="2555"/>
</dbReference>
<dbReference type="GO" id="GO:0005732">
    <property type="term" value="C:sno(s)RNA-containing ribonucleoprotein complex"/>
    <property type="evidence" value="ECO:0007669"/>
    <property type="project" value="UniProtKB-UniRule"/>
</dbReference>
<organism evidence="9 10">
    <name type="scientific">Aquilegia coerulea</name>
    <name type="common">Rocky mountain columbine</name>
    <dbReference type="NCBI Taxonomy" id="218851"/>
    <lineage>
        <taxon>Eukaryota</taxon>
        <taxon>Viridiplantae</taxon>
        <taxon>Streptophyta</taxon>
        <taxon>Embryophyta</taxon>
        <taxon>Tracheophyta</taxon>
        <taxon>Spermatophyta</taxon>
        <taxon>Magnoliopsida</taxon>
        <taxon>Ranunculales</taxon>
        <taxon>Ranunculaceae</taxon>
        <taxon>Thalictroideae</taxon>
        <taxon>Aquilegia</taxon>
    </lineage>
</organism>
<keyword evidence="4 7" id="KW-0539">Nucleus</keyword>
<accession>A0A2G5F1G6</accession>
<evidence type="ECO:0000256" key="2">
    <source>
        <dbReference type="ARBA" id="ARBA00022517"/>
    </source>
</evidence>
<dbReference type="AlphaFoldDB" id="A0A2G5F1G6"/>
<dbReference type="InParanoid" id="A0A2G5F1G6"/>
<dbReference type="Pfam" id="PF04006">
    <property type="entry name" value="Mpp10"/>
    <property type="match status" value="1"/>
</dbReference>
<feature type="compositionally biased region" description="Basic residues" evidence="8">
    <location>
        <begin position="516"/>
        <end position="528"/>
    </location>
</feature>
<evidence type="ECO:0000256" key="8">
    <source>
        <dbReference type="SAM" id="MobiDB-lite"/>
    </source>
</evidence>
<evidence type="ECO:0000256" key="3">
    <source>
        <dbReference type="ARBA" id="ARBA00022552"/>
    </source>
</evidence>
<feature type="compositionally biased region" description="Basic and acidic residues" evidence="8">
    <location>
        <begin position="394"/>
        <end position="404"/>
    </location>
</feature>
<feature type="compositionally biased region" description="Acidic residues" evidence="8">
    <location>
        <begin position="213"/>
        <end position="243"/>
    </location>
</feature>
<evidence type="ECO:0000256" key="1">
    <source>
        <dbReference type="ARBA" id="ARBA00004604"/>
    </source>
</evidence>
<protein>
    <recommendedName>
        <fullName evidence="7">U3 small nucleolar ribonucleoprotein protein MPP10</fullName>
    </recommendedName>
</protein>
<sequence>MANEGGIEALDRLKSIDLPLLLNPSTEISETARIASEYLFSLLKPYCPKSYFDNLLVQGFDAEQIWQQIDLQTEPLLLNVKRDVKRFFEMDGDEIVKIFGNGGGGGEVGKKKKKGKEEKKVSFVEESEDDDEGVHGFEDIDDMDVDDDEEDEEDDDDDDEDGEEDEEEGDDDDDGGIDDKFFKRKELEEFMYKDEEREFGLTKKKGNGRKNGDDEEDDDDDDEDEEHDELDDFEVDDDGDEDMDKLGQARYEDFFVGKKKKGSKRESRPRDEPEDNSHDDSENDGEEEDNEGFHNQKKEPLSTHEKQLKKLRSKIEQMEKENMEPKDWPMQGEVSATKRPKNSALAIDLDYESNVRPMEITEEVTASLEDLIKKRILEGDFNDVQKAPSLPSKAPKEIKELDENKSKKGLAEVYEEEYVQQTGLGSGPVSSSDELKKEAQVLFDKLCLKLDALSHFHFKPKPQVIEDMSIQTNVPALAMEEIAPVAVSDAAMLAPEEVFAGKGDIKEQEELTQAERKRRRANKKRKYKAEHPKKVEKKEPSRTSLDEFNVKNPKKVEESTK</sequence>
<dbReference type="OrthoDB" id="445326at2759"/>
<feature type="compositionally biased region" description="Basic and acidic residues" evidence="8">
    <location>
        <begin position="529"/>
        <end position="561"/>
    </location>
</feature>
<feature type="compositionally biased region" description="Basic and acidic residues" evidence="8">
    <location>
        <begin position="264"/>
        <end position="280"/>
    </location>
</feature>
<feature type="region of interest" description="Disordered" evidence="8">
    <location>
        <begin position="105"/>
        <end position="181"/>
    </location>
</feature>
<evidence type="ECO:0000256" key="6">
    <source>
        <dbReference type="ARBA" id="ARBA00029455"/>
    </source>
</evidence>